<evidence type="ECO:0000256" key="1">
    <source>
        <dbReference type="ARBA" id="ARBA00022801"/>
    </source>
</evidence>
<protein>
    <submittedName>
        <fullName evidence="4">N-acetylmuramoyl-L-alanine amidase</fullName>
    </submittedName>
</protein>
<dbReference type="GO" id="GO:0009253">
    <property type="term" value="P:peptidoglycan catabolic process"/>
    <property type="evidence" value="ECO:0007669"/>
    <property type="project" value="InterPro"/>
</dbReference>
<dbReference type="SMART" id="SM00646">
    <property type="entry name" value="Ami_3"/>
    <property type="match status" value="1"/>
</dbReference>
<name>A0A1I2KTT2_9CLOT</name>
<dbReference type="InterPro" id="IPR002508">
    <property type="entry name" value="MurNAc-LAA_cat"/>
</dbReference>
<keyword evidence="5" id="KW-1185">Reference proteome</keyword>
<dbReference type="InterPro" id="IPR003646">
    <property type="entry name" value="SH3-like_bac-type"/>
</dbReference>
<dbReference type="PROSITE" id="PS51781">
    <property type="entry name" value="SH3B"/>
    <property type="match status" value="1"/>
</dbReference>
<dbReference type="eggNOG" id="COG0860">
    <property type="taxonomic scope" value="Bacteria"/>
</dbReference>
<dbReference type="GO" id="GO:0071555">
    <property type="term" value="P:cell wall organization"/>
    <property type="evidence" value="ECO:0007669"/>
    <property type="project" value="UniProtKB-KW"/>
</dbReference>
<feature type="domain" description="SH3b" evidence="3">
    <location>
        <begin position="251"/>
        <end position="312"/>
    </location>
</feature>
<dbReference type="PANTHER" id="PTHR30404">
    <property type="entry name" value="N-ACETYLMURAMOYL-L-ALANINE AMIDASE"/>
    <property type="match status" value="1"/>
</dbReference>
<dbReference type="Pfam" id="PF01520">
    <property type="entry name" value="Amidase_3"/>
    <property type="match status" value="1"/>
</dbReference>
<reference evidence="4 5" key="1">
    <citation type="submission" date="2016-10" db="EMBL/GenBank/DDBJ databases">
        <authorList>
            <person name="de Groot N.N."/>
        </authorList>
    </citation>
    <scope>NUCLEOTIDE SEQUENCE [LARGE SCALE GENOMIC DNA]</scope>
    <source>
        <strain evidence="4 5">NLAE-zl-G419</strain>
    </source>
</reference>
<dbReference type="Gene3D" id="2.30.30.40">
    <property type="entry name" value="SH3 Domains"/>
    <property type="match status" value="2"/>
</dbReference>
<proteinExistence type="predicted"/>
<evidence type="ECO:0000313" key="5">
    <source>
        <dbReference type="Proteomes" id="UP000182135"/>
    </source>
</evidence>
<organism evidence="4 5">
    <name type="scientific">Clostridium cadaveris</name>
    <dbReference type="NCBI Taxonomy" id="1529"/>
    <lineage>
        <taxon>Bacteria</taxon>
        <taxon>Bacillati</taxon>
        <taxon>Bacillota</taxon>
        <taxon>Clostridia</taxon>
        <taxon>Eubacteriales</taxon>
        <taxon>Clostridiaceae</taxon>
        <taxon>Clostridium</taxon>
    </lineage>
</organism>
<gene>
    <name evidence="4" type="ORF">SAMN04487885_106130</name>
</gene>
<evidence type="ECO:0000259" key="3">
    <source>
        <dbReference type="PROSITE" id="PS51781"/>
    </source>
</evidence>
<sequence>MKIAERAGHNEQATGTSNIIDEVTENRKVEAAVIKYLNAARETVVNCTPGRCDRDTDLYLGVKKANEAGADIFFSIHFNSYKYTSSVMGTEVLVYSSFPEAKRVLKALVDLGFKDRGVKEKPGFYEIRNTKMKAMIIEVCFTDSEADVALYRRLGPDTIGKAIAEAILGHSVEAPSVPETTPTESTHNRPYEYGIVTASALNVRDSINGKILGTLPKEATVHIDYVKDGWASIFWGDHGGWICMEYVKPKDLYGVVTATALNVRDGASVNSQILGLKYKGDKVHIGFEQDGWYNIYFGDHGGWVHSKYIRLI</sequence>
<dbReference type="PANTHER" id="PTHR30404:SF8">
    <property type="entry name" value="AUTOLYSIN PH-RELATED"/>
    <property type="match status" value="1"/>
</dbReference>
<dbReference type="Gene3D" id="3.40.630.40">
    <property type="entry name" value="Zn-dependent exopeptidases"/>
    <property type="match status" value="1"/>
</dbReference>
<accession>A0A1I2KTT2</accession>
<dbReference type="Pfam" id="PF08239">
    <property type="entry name" value="SH3_3"/>
    <property type="match status" value="1"/>
</dbReference>
<dbReference type="OrthoDB" id="5344211at2"/>
<dbReference type="SUPFAM" id="SSF53187">
    <property type="entry name" value="Zn-dependent exopeptidases"/>
    <property type="match status" value="1"/>
</dbReference>
<dbReference type="InterPro" id="IPR050695">
    <property type="entry name" value="N-acetylmuramoyl_amidase_3"/>
</dbReference>
<dbReference type="RefSeq" id="WP_074845023.1">
    <property type="nucleotide sequence ID" value="NZ_FOOE01000006.1"/>
</dbReference>
<dbReference type="SMART" id="SM00287">
    <property type="entry name" value="SH3b"/>
    <property type="match status" value="2"/>
</dbReference>
<dbReference type="CDD" id="cd02696">
    <property type="entry name" value="MurNAc-LAA"/>
    <property type="match status" value="1"/>
</dbReference>
<keyword evidence="2" id="KW-0961">Cell wall biogenesis/degradation</keyword>
<keyword evidence="1" id="KW-0378">Hydrolase</keyword>
<evidence type="ECO:0000256" key="2">
    <source>
        <dbReference type="ARBA" id="ARBA00023316"/>
    </source>
</evidence>
<dbReference type="STRING" id="1529.SAMN04487885_106130"/>
<dbReference type="Proteomes" id="UP000182135">
    <property type="component" value="Unassembled WGS sequence"/>
</dbReference>
<dbReference type="AlphaFoldDB" id="A0A1I2KTT2"/>
<dbReference type="EMBL" id="FOOE01000006">
    <property type="protein sequence ID" value="SFF68326.1"/>
    <property type="molecule type" value="Genomic_DNA"/>
</dbReference>
<dbReference type="GO" id="GO:0030288">
    <property type="term" value="C:outer membrane-bounded periplasmic space"/>
    <property type="evidence" value="ECO:0007669"/>
    <property type="project" value="TreeGrafter"/>
</dbReference>
<evidence type="ECO:0000313" key="4">
    <source>
        <dbReference type="EMBL" id="SFF68326.1"/>
    </source>
</evidence>
<dbReference type="GO" id="GO:0008745">
    <property type="term" value="F:N-acetylmuramoyl-L-alanine amidase activity"/>
    <property type="evidence" value="ECO:0007669"/>
    <property type="project" value="InterPro"/>
</dbReference>